<dbReference type="GO" id="GO:0005730">
    <property type="term" value="C:nucleolus"/>
    <property type="evidence" value="ECO:0007669"/>
    <property type="project" value="UniProtKB-SubCell"/>
</dbReference>
<evidence type="ECO:0000256" key="3">
    <source>
        <dbReference type="ARBA" id="ARBA00023242"/>
    </source>
</evidence>
<feature type="region of interest" description="Disordered" evidence="5">
    <location>
        <begin position="1"/>
        <end position="30"/>
    </location>
</feature>
<gene>
    <name evidence="7" type="ORF">EGR_02518</name>
</gene>
<feature type="domain" description="RRM" evidence="6">
    <location>
        <begin position="39"/>
        <end position="85"/>
    </location>
</feature>
<dbReference type="InterPro" id="IPR012677">
    <property type="entry name" value="Nucleotide-bd_a/b_plait_sf"/>
</dbReference>
<dbReference type="InterPro" id="IPR035979">
    <property type="entry name" value="RBD_domain_sf"/>
</dbReference>
<dbReference type="Proteomes" id="UP000019149">
    <property type="component" value="Unassembled WGS sequence"/>
</dbReference>
<evidence type="ECO:0000313" key="7">
    <source>
        <dbReference type="EMBL" id="EUB62722.1"/>
    </source>
</evidence>
<dbReference type="GO" id="GO:0003723">
    <property type="term" value="F:RNA binding"/>
    <property type="evidence" value="ECO:0007669"/>
    <property type="project" value="UniProtKB-UniRule"/>
</dbReference>
<keyword evidence="8" id="KW-1185">Reference proteome</keyword>
<dbReference type="PANTHER" id="PTHR46754">
    <property type="entry name" value="MKI67 FHA DOMAIN-INTERACTING NUCLEOLAR PHOSPHOPROTEIN"/>
    <property type="match status" value="1"/>
</dbReference>
<sequence>MLTNLNSHATAAEMNAKSSKHTSGKKVQGSNLRKSKIYSALKISHLPKHFEEEQLRKYFSQFGPVYGIYLPRSKKTLNARDKAFILVDKEIAPIIASTVHNVLNFNRIMKCVVLESYYPSWFNRTPQRLSSVDKEKLRRARSAVKPAKNASKRRMKSLRNRVAALKKLAPGFQLNMASDSRPTPSTSS</sequence>
<evidence type="ECO:0000256" key="5">
    <source>
        <dbReference type="SAM" id="MobiDB-lite"/>
    </source>
</evidence>
<dbReference type="STRING" id="6210.W6UW93"/>
<dbReference type="CTD" id="36338233"/>
<name>W6UW93_ECHGR</name>
<organism evidence="7 8">
    <name type="scientific">Echinococcus granulosus</name>
    <name type="common">Hydatid tapeworm</name>
    <dbReference type="NCBI Taxonomy" id="6210"/>
    <lineage>
        <taxon>Eukaryota</taxon>
        <taxon>Metazoa</taxon>
        <taxon>Spiralia</taxon>
        <taxon>Lophotrochozoa</taxon>
        <taxon>Platyhelminthes</taxon>
        <taxon>Cestoda</taxon>
        <taxon>Eucestoda</taxon>
        <taxon>Cyclophyllidea</taxon>
        <taxon>Taeniidae</taxon>
        <taxon>Echinococcus</taxon>
        <taxon>Echinococcus granulosus group</taxon>
    </lineage>
</organism>
<dbReference type="RefSeq" id="XP_024353918.1">
    <property type="nucleotide sequence ID" value="XM_024491767.1"/>
</dbReference>
<evidence type="ECO:0000259" key="6">
    <source>
        <dbReference type="PROSITE" id="PS50102"/>
    </source>
</evidence>
<dbReference type="OrthoDB" id="21467at2759"/>
<evidence type="ECO:0000313" key="8">
    <source>
        <dbReference type="Proteomes" id="UP000019149"/>
    </source>
</evidence>
<accession>W6UW93</accession>
<keyword evidence="2 4" id="KW-0694">RNA-binding</keyword>
<reference evidence="7 8" key="1">
    <citation type="journal article" date="2013" name="Nat. Genet.">
        <title>The genome of the hydatid tapeworm Echinococcus granulosus.</title>
        <authorList>
            <person name="Zheng H."/>
            <person name="Zhang W."/>
            <person name="Zhang L."/>
            <person name="Zhang Z."/>
            <person name="Li J."/>
            <person name="Lu G."/>
            <person name="Zhu Y."/>
            <person name="Wang Y."/>
            <person name="Huang Y."/>
            <person name="Liu J."/>
            <person name="Kang H."/>
            <person name="Chen J."/>
            <person name="Wang L."/>
            <person name="Chen A."/>
            <person name="Yu S."/>
            <person name="Gao Z."/>
            <person name="Jin L."/>
            <person name="Gu W."/>
            <person name="Wang Z."/>
            <person name="Zhao L."/>
            <person name="Shi B."/>
            <person name="Wen H."/>
            <person name="Lin R."/>
            <person name="Jones M.K."/>
            <person name="Brejova B."/>
            <person name="Vinar T."/>
            <person name="Zhao G."/>
            <person name="McManus D.P."/>
            <person name="Chen Z."/>
            <person name="Zhou Y."/>
            <person name="Wang S."/>
        </authorList>
    </citation>
    <scope>NUCLEOTIDE SEQUENCE [LARGE SCALE GENOMIC DNA]</scope>
</reference>
<dbReference type="Pfam" id="PF00076">
    <property type="entry name" value="RRM_1"/>
    <property type="match status" value="1"/>
</dbReference>
<protein>
    <submittedName>
        <fullName evidence="7">RNA-binding protein</fullName>
    </submittedName>
</protein>
<dbReference type="SUPFAM" id="SSF54928">
    <property type="entry name" value="RNA-binding domain, RBD"/>
    <property type="match status" value="1"/>
</dbReference>
<dbReference type="OMA" id="PYIFIRS"/>
<dbReference type="AlphaFoldDB" id="W6UW93"/>
<dbReference type="Gene3D" id="3.30.70.330">
    <property type="match status" value="1"/>
</dbReference>
<dbReference type="EMBL" id="APAU02000011">
    <property type="protein sequence ID" value="EUB62722.1"/>
    <property type="molecule type" value="Genomic_DNA"/>
</dbReference>
<dbReference type="InterPro" id="IPR000504">
    <property type="entry name" value="RRM_dom"/>
</dbReference>
<evidence type="ECO:0000256" key="1">
    <source>
        <dbReference type="ARBA" id="ARBA00004604"/>
    </source>
</evidence>
<keyword evidence="3" id="KW-0539">Nucleus</keyword>
<proteinExistence type="predicted"/>
<dbReference type="GeneID" id="36338233"/>
<dbReference type="PROSITE" id="PS50102">
    <property type="entry name" value="RRM"/>
    <property type="match status" value="1"/>
</dbReference>
<comment type="subcellular location">
    <subcellularLocation>
        <location evidence="1">Nucleus</location>
        <location evidence="1">Nucleolus</location>
    </subcellularLocation>
</comment>
<evidence type="ECO:0000256" key="2">
    <source>
        <dbReference type="ARBA" id="ARBA00022884"/>
    </source>
</evidence>
<comment type="caution">
    <text evidence="7">The sequence shown here is derived from an EMBL/GenBank/DDBJ whole genome shotgun (WGS) entry which is preliminary data.</text>
</comment>
<dbReference type="KEGG" id="egl:EGR_02518"/>
<evidence type="ECO:0000256" key="4">
    <source>
        <dbReference type="PROSITE-ProRule" id="PRU00176"/>
    </source>
</evidence>